<reference evidence="4 5" key="1">
    <citation type="journal article" date="1979" name="Int. J. Syst. Evol. Microbiol.">
        <title>Bacillus globisporus subsp. marinus subsp. nov.</title>
        <authorList>
            <person name="Liu H."/>
        </authorList>
    </citation>
    <scope>NUCLEOTIDE SEQUENCE [LARGE SCALE GENOMIC DNA]</scope>
    <source>
        <strain evidence="4 5">DSM 1297</strain>
    </source>
</reference>
<feature type="transmembrane region" description="Helical" evidence="2">
    <location>
        <begin position="112"/>
        <end position="133"/>
    </location>
</feature>
<feature type="domain" description="Transglutaminase-like" evidence="3">
    <location>
        <begin position="471"/>
        <end position="546"/>
    </location>
</feature>
<dbReference type="PANTHER" id="PTHR42736">
    <property type="entry name" value="PROTEIN-GLUTAMINE GAMMA-GLUTAMYLTRANSFERASE"/>
    <property type="match status" value="1"/>
</dbReference>
<dbReference type="InterPro" id="IPR002931">
    <property type="entry name" value="Transglutaminase-like"/>
</dbReference>
<dbReference type="InterPro" id="IPR052901">
    <property type="entry name" value="Bact_TGase-like"/>
</dbReference>
<dbReference type="InterPro" id="IPR021878">
    <property type="entry name" value="TgpA_N"/>
</dbReference>
<feature type="transmembrane region" description="Helical" evidence="2">
    <location>
        <begin position="165"/>
        <end position="185"/>
    </location>
</feature>
<evidence type="ECO:0000256" key="1">
    <source>
        <dbReference type="SAM" id="MobiDB-lite"/>
    </source>
</evidence>
<protein>
    <submittedName>
        <fullName evidence="4">TransglutaminaseTgpA domain-containing protein</fullName>
    </submittedName>
</protein>
<feature type="transmembrane region" description="Helical" evidence="2">
    <location>
        <begin position="64"/>
        <end position="82"/>
    </location>
</feature>
<keyword evidence="5" id="KW-1185">Reference proteome</keyword>
<comment type="caution">
    <text evidence="4">The sequence shown here is derived from an EMBL/GenBank/DDBJ whole genome shotgun (WGS) entry which is preliminary data.</text>
</comment>
<feature type="region of interest" description="Disordered" evidence="1">
    <location>
        <begin position="561"/>
        <end position="594"/>
    </location>
</feature>
<proteinExistence type="predicted"/>
<dbReference type="EMBL" id="JBFMIA010000027">
    <property type="protein sequence ID" value="MEW9503229.1"/>
    <property type="molecule type" value="Genomic_DNA"/>
</dbReference>
<evidence type="ECO:0000313" key="4">
    <source>
        <dbReference type="EMBL" id="MEW9503229.1"/>
    </source>
</evidence>
<dbReference type="Proteomes" id="UP001556040">
    <property type="component" value="Unassembled WGS sequence"/>
</dbReference>
<feature type="transmembrane region" description="Helical" evidence="2">
    <location>
        <begin position="7"/>
        <end position="24"/>
    </location>
</feature>
<organism evidence="4 5">
    <name type="scientific">Jeotgalibacillus marinus</name>
    <dbReference type="NCBI Taxonomy" id="86667"/>
    <lineage>
        <taxon>Bacteria</taxon>
        <taxon>Bacillati</taxon>
        <taxon>Bacillota</taxon>
        <taxon>Bacilli</taxon>
        <taxon>Bacillales</taxon>
        <taxon>Caryophanaceae</taxon>
        <taxon>Jeotgalibacillus</taxon>
    </lineage>
</organism>
<feature type="transmembrane region" description="Helical" evidence="2">
    <location>
        <begin position="36"/>
        <end position="52"/>
    </location>
</feature>
<evidence type="ECO:0000259" key="3">
    <source>
        <dbReference type="SMART" id="SM00460"/>
    </source>
</evidence>
<dbReference type="SMART" id="SM00460">
    <property type="entry name" value="TGc"/>
    <property type="match status" value="1"/>
</dbReference>
<keyword evidence="2" id="KW-0472">Membrane</keyword>
<dbReference type="InterPro" id="IPR038765">
    <property type="entry name" value="Papain-like_cys_pep_sf"/>
</dbReference>
<feature type="transmembrane region" description="Helical" evidence="2">
    <location>
        <begin position="197"/>
        <end position="218"/>
    </location>
</feature>
<name>A0ABV3Q7J2_9BACL</name>
<feature type="transmembrane region" description="Helical" evidence="2">
    <location>
        <begin position="140"/>
        <end position="159"/>
    </location>
</feature>
<keyword evidence="2" id="KW-1133">Transmembrane helix</keyword>
<evidence type="ECO:0000313" key="5">
    <source>
        <dbReference type="Proteomes" id="UP001556040"/>
    </source>
</evidence>
<dbReference type="Pfam" id="PF11992">
    <property type="entry name" value="TgpA_N"/>
    <property type="match status" value="1"/>
</dbReference>
<feature type="compositionally biased region" description="Acidic residues" evidence="1">
    <location>
        <begin position="561"/>
        <end position="590"/>
    </location>
</feature>
<dbReference type="PANTHER" id="PTHR42736:SF1">
    <property type="entry name" value="PROTEIN-GLUTAMINE GAMMA-GLUTAMYLTRANSFERASE"/>
    <property type="match status" value="1"/>
</dbReference>
<dbReference type="InterPro" id="IPR025403">
    <property type="entry name" value="TgpA-like_C"/>
</dbReference>
<dbReference type="RefSeq" id="WP_367780716.1">
    <property type="nucleotide sequence ID" value="NZ_JBFMIA010000027.1"/>
</dbReference>
<dbReference type="Gene3D" id="3.10.620.30">
    <property type="match status" value="1"/>
</dbReference>
<accession>A0ABV3Q7J2</accession>
<dbReference type="Pfam" id="PF01841">
    <property type="entry name" value="Transglut_core"/>
    <property type="match status" value="1"/>
</dbReference>
<gene>
    <name evidence="4" type="ORF">AB1471_15735</name>
</gene>
<dbReference type="Pfam" id="PF13559">
    <property type="entry name" value="DUF4129"/>
    <property type="match status" value="1"/>
</dbReference>
<dbReference type="SUPFAM" id="SSF54001">
    <property type="entry name" value="Cysteine proteinases"/>
    <property type="match status" value="1"/>
</dbReference>
<keyword evidence="2" id="KW-0812">Transmembrane</keyword>
<sequence>MMRRFSWAFFVLYFLSFLLIWEWIRPIDQITNVNYLHFFVIFAGLALLLYFFEVDWRVASVIKLIYIIIVLQRLHFDVPLIGEGTWSTELVLSLWDSLILTVQQEWSSVSDVYRSLLFFIVLWLTTYLIHYWVSVRKQLLLFYVLTVAYVALLDTFSVYRGDASMVRIVLIGFLLMGLLTFQRILEQEKLHQSVRQYQKWVVPLAVMVSFSSMVAYAAPKAEPIWPDPVPFIQSYSEEARGGGVKRLGYGLDDSELGGPYVGDDSKVFDVMTVGEQYWRIETKDHYTGKGWGNSSPVMGEGPSFTLGEIVPLNLSEINEDSESITATMDINLEYSHLVYPYNPIFLETGDADQFIVDSINEKITSLTNDEPTELSEYEWTFREPRYSLTELRETTGPGEYEGTSELDRYLELPEELPDRVRELALEITEGEDNWYDKASAIEKYFSQSGFTYDETDVPVPEDDQDYVDQFLFETQRGYCDNFSTSMVVLLRAVDIPARWVKGYTEGERIGPAENGLTEYEVTNNNAHSWVEVFFPSLGWVPFEPTVGFQNNVSLTNDLELDTEESAADTQEEPAQEETQEQPLPLEEDGSDGNGGTSQGFSFAKLWEDLKQFSSENKMAMISMGIGLIAIATVLYRVRYRWLPHVLIVYFSLKKDNETYSKAYVSLLRQLDRYGLKRKDTQTLSAYAKEVDLFFGTKEMSKLTNRYEQIVYRQDPHATQWKDMRELWENLIKRTTG</sequence>
<evidence type="ECO:0000256" key="2">
    <source>
        <dbReference type="SAM" id="Phobius"/>
    </source>
</evidence>
<feature type="transmembrane region" description="Helical" evidence="2">
    <location>
        <begin position="618"/>
        <end position="637"/>
    </location>
</feature>